<dbReference type="Gene3D" id="3.30.450.20">
    <property type="entry name" value="PAS domain"/>
    <property type="match status" value="2"/>
</dbReference>
<dbReference type="Pfam" id="PF00989">
    <property type="entry name" value="PAS"/>
    <property type="match status" value="1"/>
</dbReference>
<feature type="region of interest" description="Disordered" evidence="1">
    <location>
        <begin position="154"/>
        <end position="196"/>
    </location>
</feature>
<dbReference type="GO" id="GO:0045944">
    <property type="term" value="P:positive regulation of transcription by RNA polymerase II"/>
    <property type="evidence" value="ECO:0007669"/>
    <property type="project" value="UniProtKB-ARBA"/>
</dbReference>
<sequence length="837" mass="92618">MSENAEERTNQAEMKDGWAGAFSDSIRLLGDAAKAMSVSASTSSSSRMAFGSGDKSPASCSDSPSPAETKHLPSSSSNRKQRNLAEKERRSKLNCQIGILGEIVPIVQNAQKRCDKTSILRLAANYLILQNGKPEATSSSRTLYIDVRSRRGGGRHILSKSRRRASAASSSPLPRSPVALSPPIGLPTSRHSSRGGVDYTSVHGDVAWSQQEPRFNAGRQKDQKMESVALLNCVCVSREKPTVPLTKLKNLPERFHGSKLEFLDITQNSGNVVQIGHRGEWDAFLLVVSGTGKILYVSESVERLMGHQPVDLMGNSIFFVVHPDDEKVIWTQLLTDRGEGSRRFHVRLAERSLSRSEPGRYCLMEVMAQFKRIPHHPNKKIRPTLCKVGCNANDWGLVALVTPVRTPRIKCMTLYQSFQDLYRTWHSKEGTIIDTDVSIGLVAGYTTYEVLGKNAFHYMHPQDEKIAEELYRTMLFQSRTLDGEVTVRLLTKTNHYIYLRCRGKVEKDARTGVISGFKCVNTLLSPEEGKREMAEQMRLFKERSSSAEAGTYSTNNNLMTSADPNSPIQLKEVTENHAWNPKEHSQHSRGVGDQDQRDEDVEILASFTSKGLGPDENKENQDLGLLTAQNETTEKNNAANHQKEDANPVTENRGGFSSHQQTPSSSGFGNVSSHVQTPTFSHEAALYPSDYLNAESTPESSPAWMVSAMTCIFKPDGEDASSPRLCNVSFGSPDCPSEIGQFGSGSSSIMSDTEVSSVSTPSPGMPSFLLDSTPPTFSEGLPQEADVGTFPYLQQDLTAYHSRNKSRFQHSQHFQDPTRHHPYYQTLIPIRSPDCPQ</sequence>
<feature type="region of interest" description="Disordered" evidence="1">
    <location>
        <begin position="40"/>
        <end position="89"/>
    </location>
</feature>
<gene>
    <name evidence="2" type="ORF">CTOB1V02_LOCUS1805</name>
</gene>
<protein>
    <submittedName>
        <fullName evidence="2">Uncharacterized protein</fullName>
    </submittedName>
</protein>
<dbReference type="InterPro" id="IPR013767">
    <property type="entry name" value="PAS_fold"/>
</dbReference>
<dbReference type="SUPFAM" id="SSF55785">
    <property type="entry name" value="PYP-like sensor domain (PAS domain)"/>
    <property type="match status" value="2"/>
</dbReference>
<dbReference type="SMART" id="SM00353">
    <property type="entry name" value="HLH"/>
    <property type="match status" value="1"/>
</dbReference>
<dbReference type="OrthoDB" id="6342841at2759"/>
<dbReference type="SUPFAM" id="SSF47459">
    <property type="entry name" value="HLH, helix-loop-helix DNA-binding domain"/>
    <property type="match status" value="1"/>
</dbReference>
<dbReference type="InterPro" id="IPR050933">
    <property type="entry name" value="Circadian_TF"/>
</dbReference>
<dbReference type="CDD" id="cd00130">
    <property type="entry name" value="PAS"/>
    <property type="match status" value="2"/>
</dbReference>
<dbReference type="PANTHER" id="PTHR23042">
    <property type="entry name" value="CIRCADIAN PROTEIN CLOCK/ARNT/BMAL/PAS"/>
    <property type="match status" value="1"/>
</dbReference>
<dbReference type="AlphaFoldDB" id="A0A7R8W2W9"/>
<dbReference type="PROSITE" id="PS50888">
    <property type="entry name" value="BHLH"/>
    <property type="match status" value="1"/>
</dbReference>
<feature type="compositionally biased region" description="Low complexity" evidence="1">
    <location>
        <begin position="166"/>
        <end position="183"/>
    </location>
</feature>
<feature type="region of interest" description="Disordered" evidence="1">
    <location>
        <begin position="538"/>
        <end position="565"/>
    </location>
</feature>
<evidence type="ECO:0000313" key="2">
    <source>
        <dbReference type="EMBL" id="CAD7223828.1"/>
    </source>
</evidence>
<proteinExistence type="predicted"/>
<dbReference type="Gene3D" id="4.10.280.10">
    <property type="entry name" value="Helix-loop-helix DNA-binding domain"/>
    <property type="match status" value="1"/>
</dbReference>
<dbReference type="CDD" id="cd11391">
    <property type="entry name" value="bHLH_PAS"/>
    <property type="match status" value="1"/>
</dbReference>
<dbReference type="Pfam" id="PF00010">
    <property type="entry name" value="HLH"/>
    <property type="match status" value="1"/>
</dbReference>
<evidence type="ECO:0000256" key="1">
    <source>
        <dbReference type="SAM" id="MobiDB-lite"/>
    </source>
</evidence>
<dbReference type="GO" id="GO:0046983">
    <property type="term" value="F:protein dimerization activity"/>
    <property type="evidence" value="ECO:0007669"/>
    <property type="project" value="InterPro"/>
</dbReference>
<dbReference type="PROSITE" id="PS50112">
    <property type="entry name" value="PAS"/>
    <property type="match status" value="2"/>
</dbReference>
<dbReference type="EMBL" id="OB660262">
    <property type="protein sequence ID" value="CAD7223828.1"/>
    <property type="molecule type" value="Genomic_DNA"/>
</dbReference>
<feature type="compositionally biased region" description="Basic residues" evidence="1">
    <location>
        <begin position="154"/>
        <end position="165"/>
    </location>
</feature>
<name>A0A7R8W2W9_9CRUS</name>
<dbReference type="SMART" id="SM00091">
    <property type="entry name" value="PAS"/>
    <property type="match status" value="2"/>
</dbReference>
<feature type="region of interest" description="Disordered" evidence="1">
    <location>
        <begin position="631"/>
        <end position="675"/>
    </location>
</feature>
<organism evidence="2">
    <name type="scientific">Cyprideis torosa</name>
    <dbReference type="NCBI Taxonomy" id="163714"/>
    <lineage>
        <taxon>Eukaryota</taxon>
        <taxon>Metazoa</taxon>
        <taxon>Ecdysozoa</taxon>
        <taxon>Arthropoda</taxon>
        <taxon>Crustacea</taxon>
        <taxon>Oligostraca</taxon>
        <taxon>Ostracoda</taxon>
        <taxon>Podocopa</taxon>
        <taxon>Podocopida</taxon>
        <taxon>Cytherocopina</taxon>
        <taxon>Cytheroidea</taxon>
        <taxon>Cytherideidae</taxon>
        <taxon>Cyprideis</taxon>
    </lineage>
</organism>
<dbReference type="NCBIfam" id="TIGR00229">
    <property type="entry name" value="sensory_box"/>
    <property type="match status" value="1"/>
</dbReference>
<reference evidence="2" key="1">
    <citation type="submission" date="2020-11" db="EMBL/GenBank/DDBJ databases">
        <authorList>
            <person name="Tran Van P."/>
        </authorList>
    </citation>
    <scope>NUCLEOTIDE SEQUENCE</scope>
</reference>
<dbReference type="InterPro" id="IPR036638">
    <property type="entry name" value="HLH_DNA-bd_sf"/>
</dbReference>
<feature type="compositionally biased region" description="Low complexity" evidence="1">
    <location>
        <begin position="40"/>
        <end position="67"/>
    </location>
</feature>
<feature type="compositionally biased region" description="Polar residues" evidence="1">
    <location>
        <begin position="631"/>
        <end position="640"/>
    </location>
</feature>
<dbReference type="InterPro" id="IPR011598">
    <property type="entry name" value="bHLH_dom"/>
</dbReference>
<accession>A0A7R8W2W9</accession>
<feature type="compositionally biased region" description="Polar residues" evidence="1">
    <location>
        <begin position="546"/>
        <end position="565"/>
    </location>
</feature>
<dbReference type="InterPro" id="IPR035965">
    <property type="entry name" value="PAS-like_dom_sf"/>
</dbReference>
<dbReference type="InterPro" id="IPR000014">
    <property type="entry name" value="PAS"/>
</dbReference>
<feature type="compositionally biased region" description="Polar residues" evidence="1">
    <location>
        <begin position="655"/>
        <end position="675"/>
    </location>
</feature>
<dbReference type="Pfam" id="PF14598">
    <property type="entry name" value="PAS_11"/>
    <property type="match status" value="1"/>
</dbReference>